<gene>
    <name evidence="4" type="ORF">I603_1244</name>
</gene>
<dbReference type="PANTHER" id="PTHR45586">
    <property type="entry name" value="TPR REPEAT-CONTAINING PROTEIN PA4667"/>
    <property type="match status" value="1"/>
</dbReference>
<feature type="signal peptide" evidence="3">
    <location>
        <begin position="1"/>
        <end position="22"/>
    </location>
</feature>
<dbReference type="SMART" id="SM00028">
    <property type="entry name" value="TPR"/>
    <property type="match status" value="4"/>
</dbReference>
<evidence type="ECO:0000313" key="5">
    <source>
        <dbReference type="Proteomes" id="UP000092484"/>
    </source>
</evidence>
<dbReference type="InterPro" id="IPR019734">
    <property type="entry name" value="TPR_rpt"/>
</dbReference>
<keyword evidence="1" id="KW-0677">Repeat</keyword>
<dbReference type="InterPro" id="IPR051012">
    <property type="entry name" value="CellSynth/LPSAsmb/PSIAsmb"/>
</dbReference>
<evidence type="ECO:0000313" key="4">
    <source>
        <dbReference type="EMBL" id="OBV11801.1"/>
    </source>
</evidence>
<reference evidence="4 5" key="1">
    <citation type="submission" date="2016-06" db="EMBL/GenBank/DDBJ databases">
        <title>Genome sequence of Porphyrobacter dokdonensis DSW-74.</title>
        <authorList>
            <person name="Kim J.F."/>
            <person name="Song J.Y."/>
        </authorList>
    </citation>
    <scope>NUCLEOTIDE SEQUENCE [LARGE SCALE GENOMIC DNA]</scope>
    <source>
        <strain evidence="4 5">DSW-74</strain>
    </source>
</reference>
<dbReference type="STRING" id="1300349.I603_1244"/>
<dbReference type="SUPFAM" id="SSF48452">
    <property type="entry name" value="TPR-like"/>
    <property type="match status" value="2"/>
</dbReference>
<sequence>MTSRPRCLAPLVALVLAGCAGAQGGSGEGDATAATSPALAALLGSADRAMAQGELAEAGRLLDEARAIGPEDPGLWVAIARLRFRGGEHLTALEAADRALALGPDHAPALLMRALMVRDAHGFVDALPWFEAALAADRTNADAWAEFAATLGDGGRYREMLEAVHELAKVAPDDPRLFYLQAVLAQRGGKPVLARSLLQRSGMTAGGVPAAQLLDALINLDQGNFDSAAAQLEALAARQPANARVRTLLARALFLGGREAELVDQFASDAERPAASPYLVMLVARAYERLGDRGAAAPLLERAFAEASRVPSALARRSSLPQPTAELRTLATAGNWNGARSAARDYRSRFPASADLAQLEGDAALGAGDGQAALAAYAAAARLRRPWPLTRKVLFASRRIGEGLAADTLLARHVAGEPDNIAALVDLARLMGTGADWQRSAMLLDHAIALGGGHDPALLALRAKAAEGLGNDAEAKRFAGLAGELRPPALAAR</sequence>
<keyword evidence="3" id="KW-0732">Signal</keyword>
<keyword evidence="5" id="KW-1185">Reference proteome</keyword>
<evidence type="ECO:0000256" key="3">
    <source>
        <dbReference type="SAM" id="SignalP"/>
    </source>
</evidence>
<accession>A0A1A7BJB0</accession>
<proteinExistence type="predicted"/>
<name>A0A1A7BJB0_9SPHN</name>
<dbReference type="Pfam" id="PF13432">
    <property type="entry name" value="TPR_16"/>
    <property type="match status" value="2"/>
</dbReference>
<dbReference type="RefSeq" id="WP_158093659.1">
    <property type="nucleotide sequence ID" value="NZ_LZYB01000002.1"/>
</dbReference>
<comment type="caution">
    <text evidence="4">The sequence shown here is derived from an EMBL/GenBank/DDBJ whole genome shotgun (WGS) entry which is preliminary data.</text>
</comment>
<feature type="chain" id="PRO_5008355044" evidence="3">
    <location>
        <begin position="23"/>
        <end position="493"/>
    </location>
</feature>
<evidence type="ECO:0000256" key="1">
    <source>
        <dbReference type="ARBA" id="ARBA00022737"/>
    </source>
</evidence>
<dbReference type="AlphaFoldDB" id="A0A1A7BJB0"/>
<dbReference type="PATRIC" id="fig|1300349.4.peg.1240"/>
<dbReference type="EMBL" id="LZYB01000002">
    <property type="protein sequence ID" value="OBV11801.1"/>
    <property type="molecule type" value="Genomic_DNA"/>
</dbReference>
<dbReference type="Proteomes" id="UP000092484">
    <property type="component" value="Unassembled WGS sequence"/>
</dbReference>
<dbReference type="PANTHER" id="PTHR45586:SF1">
    <property type="entry name" value="LIPOPOLYSACCHARIDE ASSEMBLY PROTEIN B"/>
    <property type="match status" value="1"/>
</dbReference>
<keyword evidence="2" id="KW-0802">TPR repeat</keyword>
<dbReference type="InterPro" id="IPR011990">
    <property type="entry name" value="TPR-like_helical_dom_sf"/>
</dbReference>
<dbReference type="PROSITE" id="PS51257">
    <property type="entry name" value="PROKAR_LIPOPROTEIN"/>
    <property type="match status" value="1"/>
</dbReference>
<evidence type="ECO:0000256" key="2">
    <source>
        <dbReference type="ARBA" id="ARBA00022803"/>
    </source>
</evidence>
<protein>
    <submittedName>
        <fullName evidence="4">TPR repeat-containing protein</fullName>
    </submittedName>
</protein>
<organism evidence="4 5">
    <name type="scientific">Erythrobacter dokdonensis DSW-74</name>
    <dbReference type="NCBI Taxonomy" id="1300349"/>
    <lineage>
        <taxon>Bacteria</taxon>
        <taxon>Pseudomonadati</taxon>
        <taxon>Pseudomonadota</taxon>
        <taxon>Alphaproteobacteria</taxon>
        <taxon>Sphingomonadales</taxon>
        <taxon>Erythrobacteraceae</taxon>
        <taxon>Erythrobacter/Porphyrobacter group</taxon>
        <taxon>Erythrobacter</taxon>
    </lineage>
</organism>
<dbReference type="Gene3D" id="1.25.40.10">
    <property type="entry name" value="Tetratricopeptide repeat domain"/>
    <property type="match status" value="4"/>
</dbReference>